<reference evidence="1" key="1">
    <citation type="submission" date="2022-10" db="EMBL/GenBank/DDBJ databases">
        <title>Culturing micro-colonial fungi from biological soil crusts in the Mojave desert and describing Neophaeococcomyces mojavensis, and introducing the new genera and species Taxawa tesnikishii.</title>
        <authorList>
            <person name="Kurbessoian T."/>
            <person name="Stajich J.E."/>
        </authorList>
    </citation>
    <scope>NUCLEOTIDE SEQUENCE</scope>
    <source>
        <strain evidence="1">JES_112</strain>
    </source>
</reference>
<evidence type="ECO:0000313" key="2">
    <source>
        <dbReference type="Proteomes" id="UP001172386"/>
    </source>
</evidence>
<name>A0ACC3A7K5_9EURO</name>
<dbReference type="EMBL" id="JAPDRQ010000077">
    <property type="protein sequence ID" value="KAJ9656480.1"/>
    <property type="molecule type" value="Genomic_DNA"/>
</dbReference>
<sequence>MSPWQSLTEKDQMKAVDITKDRVERQLAAVIDLFEYNAAYLEESEKLWIDHIISTTITVVSDAPNSDHCVVEPERSSRSQGWLKEQLSTRILRSRIKEAAQPPAEDHLKVLLNASESLNSAINLLSCCYDRWRWLKYSRLSDAHLSTTANGLKDFLDWKRQNSSYGGASSSLESCQRQSFATDRLTGSDAVPSHRLVGENSEARHSLFVVDTVERWRQNAEDALNSTIKRYQGRSLRSQRSDWKVNPRKDPDIRSVLPAQTMVPEPSVAISKPEVILCPSDSCARSHTRDGNKSIVTLLPHHDCSTFSNNTVYDCPPVQGLHCHSRGWSNPATTFSSSSTSLSLSPPLPAQRRHLLLQSLQNSFEKEPVTTQAPGLSPAPPHMSFETIRNISASHDSFTSEVAPRLEMTPAKANVSDERSYSGVSSESNVSVSAASSLSSNRPTVFLQNKSVSSGFAYRSRGRLWLEQQLESGRGDAASNMT</sequence>
<comment type="caution">
    <text evidence="1">The sequence shown here is derived from an EMBL/GenBank/DDBJ whole genome shotgun (WGS) entry which is preliminary data.</text>
</comment>
<accession>A0ACC3A7K5</accession>
<gene>
    <name evidence="1" type="ORF">H2198_004939</name>
</gene>
<dbReference type="Proteomes" id="UP001172386">
    <property type="component" value="Unassembled WGS sequence"/>
</dbReference>
<organism evidence="1 2">
    <name type="scientific">Neophaeococcomyces mojaviensis</name>
    <dbReference type="NCBI Taxonomy" id="3383035"/>
    <lineage>
        <taxon>Eukaryota</taxon>
        <taxon>Fungi</taxon>
        <taxon>Dikarya</taxon>
        <taxon>Ascomycota</taxon>
        <taxon>Pezizomycotina</taxon>
        <taxon>Eurotiomycetes</taxon>
        <taxon>Chaetothyriomycetidae</taxon>
        <taxon>Chaetothyriales</taxon>
        <taxon>Chaetothyriales incertae sedis</taxon>
        <taxon>Neophaeococcomyces</taxon>
    </lineage>
</organism>
<evidence type="ECO:0000313" key="1">
    <source>
        <dbReference type="EMBL" id="KAJ9656480.1"/>
    </source>
</evidence>
<keyword evidence="2" id="KW-1185">Reference proteome</keyword>
<proteinExistence type="predicted"/>
<protein>
    <submittedName>
        <fullName evidence="1">Uncharacterized protein</fullName>
    </submittedName>
</protein>